<dbReference type="Proteomes" id="UP000027265">
    <property type="component" value="Unassembled WGS sequence"/>
</dbReference>
<evidence type="ECO:0000313" key="4">
    <source>
        <dbReference type="Proteomes" id="UP000027265"/>
    </source>
</evidence>
<keyword evidence="2" id="KW-0812">Transmembrane</keyword>
<feature type="compositionally biased region" description="Low complexity" evidence="1">
    <location>
        <begin position="1"/>
        <end position="23"/>
    </location>
</feature>
<evidence type="ECO:0000313" key="3">
    <source>
        <dbReference type="EMBL" id="KDQ50274.1"/>
    </source>
</evidence>
<dbReference type="STRING" id="933084.A0A067P654"/>
<dbReference type="AlphaFoldDB" id="A0A067P654"/>
<proteinExistence type="predicted"/>
<dbReference type="HOGENOM" id="CLU_057147_2_0_1"/>
<evidence type="ECO:0000256" key="2">
    <source>
        <dbReference type="SAM" id="Phobius"/>
    </source>
</evidence>
<reference evidence="4" key="1">
    <citation type="journal article" date="2014" name="Proc. Natl. Acad. Sci. U.S.A.">
        <title>Extensive sampling of basidiomycete genomes demonstrates inadequacy of the white-rot/brown-rot paradigm for wood decay fungi.</title>
        <authorList>
            <person name="Riley R."/>
            <person name="Salamov A.A."/>
            <person name="Brown D.W."/>
            <person name="Nagy L.G."/>
            <person name="Floudas D."/>
            <person name="Held B.W."/>
            <person name="Levasseur A."/>
            <person name="Lombard V."/>
            <person name="Morin E."/>
            <person name="Otillar R."/>
            <person name="Lindquist E.A."/>
            <person name="Sun H."/>
            <person name="LaButti K.M."/>
            <person name="Schmutz J."/>
            <person name="Jabbour D."/>
            <person name="Luo H."/>
            <person name="Baker S.E."/>
            <person name="Pisabarro A.G."/>
            <person name="Walton J.D."/>
            <person name="Blanchette R.A."/>
            <person name="Henrissat B."/>
            <person name="Martin F."/>
            <person name="Cullen D."/>
            <person name="Hibbett D.S."/>
            <person name="Grigoriev I.V."/>
        </authorList>
    </citation>
    <scope>NUCLEOTIDE SEQUENCE [LARGE SCALE GENOMIC DNA]</scope>
    <source>
        <strain evidence="4">MUCL 33604</strain>
    </source>
</reference>
<feature type="compositionally biased region" description="Low complexity" evidence="1">
    <location>
        <begin position="62"/>
        <end position="75"/>
    </location>
</feature>
<keyword evidence="2" id="KW-0472">Membrane</keyword>
<dbReference type="InParanoid" id="A0A067P654"/>
<name>A0A067P654_9AGAM</name>
<accession>A0A067P654</accession>
<dbReference type="EMBL" id="KL197763">
    <property type="protein sequence ID" value="KDQ50274.1"/>
    <property type="molecule type" value="Genomic_DNA"/>
</dbReference>
<keyword evidence="4" id="KW-1185">Reference proteome</keyword>
<gene>
    <name evidence="3" type="ORF">JAAARDRAFT_211857</name>
</gene>
<sequence length="367" mass="38191">MHINTSAPSLLSRSLPGSPGSGLFPRKGGGGGGGGGHGGGDGGGHSSGESGESGGAKGLTTGSSRSSSGFSLGSNSDKRYVEPYGGGGGKPFTLPSGSPYSGRLAGGGSRSQVYGTSRYGSGYPYGGAGSYIDNRPLPFVFWPISIAPNYYSFDTYSHFNDSGRPGGNVSTVVLRANVTLHTTEIYRIIGDQLSVTAVLDALVTNCSVQNTTISFLEPNTYSYPQPEQIVQWYRASTFGLSLDSYNNTAALPSNMPVSNDTSPLSLSEDTPLPSGLNATYLHCLNTTIGVSVPLVDPPPSGWSDDALAGLVIGIVVVGFLIILLICLCNPLKAKFKVLFGLRRSKGQPLEIPLLKAGRLREERGDLL</sequence>
<protein>
    <submittedName>
        <fullName evidence="3">Uncharacterized protein</fullName>
    </submittedName>
</protein>
<feature type="compositionally biased region" description="Gly residues" evidence="1">
    <location>
        <begin position="27"/>
        <end position="57"/>
    </location>
</feature>
<keyword evidence="2" id="KW-1133">Transmembrane helix</keyword>
<evidence type="ECO:0000256" key="1">
    <source>
        <dbReference type="SAM" id="MobiDB-lite"/>
    </source>
</evidence>
<dbReference type="OrthoDB" id="3365917at2759"/>
<organism evidence="3 4">
    <name type="scientific">Jaapia argillacea MUCL 33604</name>
    <dbReference type="NCBI Taxonomy" id="933084"/>
    <lineage>
        <taxon>Eukaryota</taxon>
        <taxon>Fungi</taxon>
        <taxon>Dikarya</taxon>
        <taxon>Basidiomycota</taxon>
        <taxon>Agaricomycotina</taxon>
        <taxon>Agaricomycetes</taxon>
        <taxon>Agaricomycetidae</taxon>
        <taxon>Jaapiales</taxon>
        <taxon>Jaapiaceae</taxon>
        <taxon>Jaapia</taxon>
    </lineage>
</organism>
<feature type="transmembrane region" description="Helical" evidence="2">
    <location>
        <begin position="306"/>
        <end position="328"/>
    </location>
</feature>
<feature type="region of interest" description="Disordered" evidence="1">
    <location>
        <begin position="1"/>
        <end position="107"/>
    </location>
</feature>